<dbReference type="Pfam" id="PF00646">
    <property type="entry name" value="F-box"/>
    <property type="match status" value="1"/>
</dbReference>
<evidence type="ECO:0000313" key="2">
    <source>
        <dbReference type="EMBL" id="CAL0304510.1"/>
    </source>
</evidence>
<dbReference type="EMBL" id="CAXHTB010000004">
    <property type="protein sequence ID" value="CAL0304510.1"/>
    <property type="molecule type" value="Genomic_DNA"/>
</dbReference>
<dbReference type="SMART" id="SM00256">
    <property type="entry name" value="FBOX"/>
    <property type="match status" value="1"/>
</dbReference>
<dbReference type="InterPro" id="IPR001810">
    <property type="entry name" value="F-box_dom"/>
</dbReference>
<dbReference type="PANTHER" id="PTHR47712">
    <property type="entry name" value="OS09G0555300 PROTEIN"/>
    <property type="match status" value="1"/>
</dbReference>
<comment type="caution">
    <text evidence="2">The sequence shown here is derived from an EMBL/GenBank/DDBJ whole genome shotgun (WGS) entry which is preliminary data.</text>
</comment>
<dbReference type="PANTHER" id="PTHR47712:SF3">
    <property type="entry name" value="F-BOX DOMAIN-CONTAINING PROTEIN"/>
    <property type="match status" value="1"/>
</dbReference>
<reference evidence="2 3" key="1">
    <citation type="submission" date="2024-03" db="EMBL/GenBank/DDBJ databases">
        <authorList>
            <person name="Martinez-Hernandez J."/>
        </authorList>
    </citation>
    <scope>NUCLEOTIDE SEQUENCE [LARGE SCALE GENOMIC DNA]</scope>
</reference>
<evidence type="ECO:0000313" key="3">
    <source>
        <dbReference type="Proteomes" id="UP001497480"/>
    </source>
</evidence>
<evidence type="ECO:0000259" key="1">
    <source>
        <dbReference type="PROSITE" id="PS50181"/>
    </source>
</evidence>
<keyword evidence="3" id="KW-1185">Reference proteome</keyword>
<dbReference type="Proteomes" id="UP001497480">
    <property type="component" value="Unassembled WGS sequence"/>
</dbReference>
<proteinExistence type="predicted"/>
<dbReference type="CDD" id="cd09917">
    <property type="entry name" value="F-box_SF"/>
    <property type="match status" value="1"/>
</dbReference>
<gene>
    <name evidence="2" type="ORF">LLUT_LOCUS5570</name>
</gene>
<dbReference type="PROSITE" id="PS50181">
    <property type="entry name" value="FBOX"/>
    <property type="match status" value="1"/>
</dbReference>
<dbReference type="AlphaFoldDB" id="A0AAV1W5A8"/>
<organism evidence="2 3">
    <name type="scientific">Lupinus luteus</name>
    <name type="common">European yellow lupine</name>
    <dbReference type="NCBI Taxonomy" id="3873"/>
    <lineage>
        <taxon>Eukaryota</taxon>
        <taxon>Viridiplantae</taxon>
        <taxon>Streptophyta</taxon>
        <taxon>Embryophyta</taxon>
        <taxon>Tracheophyta</taxon>
        <taxon>Spermatophyta</taxon>
        <taxon>Magnoliopsida</taxon>
        <taxon>eudicotyledons</taxon>
        <taxon>Gunneridae</taxon>
        <taxon>Pentapetalae</taxon>
        <taxon>rosids</taxon>
        <taxon>fabids</taxon>
        <taxon>Fabales</taxon>
        <taxon>Fabaceae</taxon>
        <taxon>Papilionoideae</taxon>
        <taxon>50 kb inversion clade</taxon>
        <taxon>genistoids sensu lato</taxon>
        <taxon>core genistoids</taxon>
        <taxon>Genisteae</taxon>
        <taxon>Lupinus</taxon>
    </lineage>
</organism>
<protein>
    <recommendedName>
        <fullName evidence="1">F-box domain-containing protein</fullName>
    </recommendedName>
</protein>
<sequence>MNPSSSSSSSPSQMITEITHLSSDLIELILSFLPISTLITVSTVCKNWHSIISSSSFSSHNNHNHKPWFFLHGIHNISYKNNQSFAFDPTSNTWFLLPTFPTTTSNQNQPNTSFIGTNGFFFITAPKFCYTTILHPFWHATPNLHFPRINPLLGVFNDNKFVVVGGVKFIGNLVDIEDRLDVEIYDPSLGSWEICPPLPGDFRSGNSSSSLSSALFKGKLYVFGIYSCFVSSFDLEKHVWSDVQTIRPHGVVFSFLVSCRKQLVLAGICNLAHGSCFNLWKVDERTMEFTEIGAMPHDLLYDLFDADEDDKFASLKCVGLGDLIYVFNEDYHSVYPACVCEIDGESGKCCWRRVPQMPLPVNKFHKVISFCSTISLHSVLGQRQNLGLH</sequence>
<name>A0AAV1W5A8_LUPLU</name>
<feature type="domain" description="F-box" evidence="1">
    <location>
        <begin position="15"/>
        <end position="60"/>
    </location>
</feature>
<dbReference type="SUPFAM" id="SSF81383">
    <property type="entry name" value="F-box domain"/>
    <property type="match status" value="1"/>
</dbReference>
<dbReference type="Gene3D" id="1.20.1280.50">
    <property type="match status" value="1"/>
</dbReference>
<dbReference type="Gene3D" id="2.120.10.80">
    <property type="entry name" value="Kelch-type beta propeller"/>
    <property type="match status" value="1"/>
</dbReference>
<dbReference type="SUPFAM" id="SSF117281">
    <property type="entry name" value="Kelch motif"/>
    <property type="match status" value="1"/>
</dbReference>
<dbReference type="InterPro" id="IPR036047">
    <property type="entry name" value="F-box-like_dom_sf"/>
</dbReference>
<accession>A0AAV1W5A8</accession>
<dbReference type="InterPro" id="IPR015915">
    <property type="entry name" value="Kelch-typ_b-propeller"/>
</dbReference>